<accession>A0A447IU06</accession>
<dbReference type="Pfam" id="PF07831">
    <property type="entry name" value="PYNP_C"/>
    <property type="match status" value="1"/>
</dbReference>
<gene>
    <name evidence="5" type="primary">deoA</name>
</gene>
<dbReference type="AlphaFoldDB" id="A0A447IU06"/>
<organism evidence="5">
    <name type="scientific">uncultured Candidatus Pacearchaeota archaeon</name>
    <dbReference type="NCBI Taxonomy" id="2109283"/>
    <lineage>
        <taxon>Archaea</taxon>
        <taxon>Candidatus Pacearchaeota</taxon>
        <taxon>environmental samples</taxon>
    </lineage>
</organism>
<dbReference type="InterPro" id="IPR017459">
    <property type="entry name" value="Glycosyl_Trfase_fam3_N_dom"/>
</dbReference>
<dbReference type="InterPro" id="IPR013102">
    <property type="entry name" value="PYNP_C"/>
</dbReference>
<dbReference type="SUPFAM" id="SSF47648">
    <property type="entry name" value="Nucleoside phosphorylase/phosphoribosyltransferase N-terminal domain"/>
    <property type="match status" value="1"/>
</dbReference>
<proteinExistence type="predicted"/>
<dbReference type="NCBIfam" id="TIGR03327">
    <property type="entry name" value="AMP_phos"/>
    <property type="match status" value="1"/>
</dbReference>
<evidence type="ECO:0000259" key="4">
    <source>
        <dbReference type="SMART" id="SM00941"/>
    </source>
</evidence>
<keyword evidence="2" id="KW-0808">Transferase</keyword>
<dbReference type="Pfam" id="PF02885">
    <property type="entry name" value="Glycos_trans_3N"/>
    <property type="match status" value="1"/>
</dbReference>
<dbReference type="GO" id="GO:0005829">
    <property type="term" value="C:cytosol"/>
    <property type="evidence" value="ECO:0007669"/>
    <property type="project" value="TreeGrafter"/>
</dbReference>
<dbReference type="GO" id="GO:0046125">
    <property type="term" value="P:pyrimidine deoxyribonucleoside metabolic process"/>
    <property type="evidence" value="ECO:0007669"/>
    <property type="project" value="InterPro"/>
</dbReference>
<dbReference type="EC" id="2.4.2.57" evidence="3"/>
<dbReference type="GO" id="GO:0016763">
    <property type="term" value="F:pentosyltransferase activity"/>
    <property type="evidence" value="ECO:0007669"/>
    <property type="project" value="InterPro"/>
</dbReference>
<evidence type="ECO:0000256" key="3">
    <source>
        <dbReference type="NCBIfam" id="TIGR03327"/>
    </source>
</evidence>
<dbReference type="Gene3D" id="3.40.1030.10">
    <property type="entry name" value="Nucleoside phosphorylase/phosphoribosyltransferase catalytic domain"/>
    <property type="match status" value="1"/>
</dbReference>
<dbReference type="Pfam" id="PF00591">
    <property type="entry name" value="Glycos_transf_3"/>
    <property type="match status" value="1"/>
</dbReference>
<dbReference type="Gene3D" id="2.40.40.20">
    <property type="match status" value="1"/>
</dbReference>
<dbReference type="GO" id="GO:0004645">
    <property type="term" value="F:1,4-alpha-oligoglucan phosphorylase activity"/>
    <property type="evidence" value="ECO:0007669"/>
    <property type="project" value="InterPro"/>
</dbReference>
<reference evidence="5" key="1">
    <citation type="submission" date="2018-12" db="EMBL/GenBank/DDBJ databases">
        <authorList>
            <person name="Jaffe A."/>
        </authorList>
    </citation>
    <scope>NUCLEOTIDE SEQUENCE</scope>
</reference>
<dbReference type="PANTHER" id="PTHR10515">
    <property type="entry name" value="THYMIDINE PHOSPHORYLASE"/>
    <property type="match status" value="1"/>
</dbReference>
<evidence type="ECO:0000256" key="2">
    <source>
        <dbReference type="ARBA" id="ARBA00022679"/>
    </source>
</evidence>
<dbReference type="InterPro" id="IPR017872">
    <property type="entry name" value="Pyrmidine_PPase_CS"/>
</dbReference>
<dbReference type="InterPro" id="IPR017713">
    <property type="entry name" value="AMP_phosphorylase"/>
</dbReference>
<dbReference type="PANTHER" id="PTHR10515:SF0">
    <property type="entry name" value="THYMIDINE PHOSPHORYLASE"/>
    <property type="match status" value="1"/>
</dbReference>
<dbReference type="NCBIfam" id="NF003338">
    <property type="entry name" value="PRK04350.1"/>
    <property type="match status" value="1"/>
</dbReference>
<dbReference type="GO" id="GO:0006206">
    <property type="term" value="P:pyrimidine nucleobase metabolic process"/>
    <property type="evidence" value="ECO:0007669"/>
    <property type="project" value="InterPro"/>
</dbReference>
<dbReference type="PIRSF" id="PIRSF000478">
    <property type="entry name" value="TP_PyNP"/>
    <property type="match status" value="1"/>
</dbReference>
<dbReference type="InterPro" id="IPR000312">
    <property type="entry name" value="Glycosyl_Trfase_fam3"/>
</dbReference>
<dbReference type="SUPFAM" id="SSF54680">
    <property type="entry name" value="Pyrimidine nucleoside phosphorylase C-terminal domain"/>
    <property type="match status" value="1"/>
</dbReference>
<dbReference type="NCBIfam" id="TIGR02645">
    <property type="entry name" value="ARCH_P_rylase"/>
    <property type="match status" value="1"/>
</dbReference>
<dbReference type="EMBL" id="LR131601">
    <property type="protein sequence ID" value="VDS10989.1"/>
    <property type="molecule type" value="Genomic_DNA"/>
</dbReference>
<dbReference type="InterPro" id="IPR013466">
    <property type="entry name" value="Thymidine/AMP_Pase"/>
</dbReference>
<protein>
    <recommendedName>
        <fullName evidence="3">AMP phosphorylase</fullName>
        <ecNumber evidence="3">2.4.2.57</ecNumber>
    </recommendedName>
</protein>
<dbReference type="InterPro" id="IPR036320">
    <property type="entry name" value="Glycosyl_Trfase_fam3_N_dom_sf"/>
</dbReference>
<dbReference type="InterPro" id="IPR036566">
    <property type="entry name" value="PYNP-like_C_sf"/>
</dbReference>
<dbReference type="InterPro" id="IPR000053">
    <property type="entry name" value="Thymidine/pyrmidine_PPase"/>
</dbReference>
<dbReference type="InterPro" id="IPR035902">
    <property type="entry name" value="Nuc_phospho_transferase"/>
</dbReference>
<dbReference type="PROSITE" id="PS00647">
    <property type="entry name" value="THYMID_PHOSPHORYLASE"/>
    <property type="match status" value="1"/>
</dbReference>
<dbReference type="SMART" id="SM00941">
    <property type="entry name" value="PYNP_C"/>
    <property type="match status" value="1"/>
</dbReference>
<dbReference type="SUPFAM" id="SSF52418">
    <property type="entry name" value="Nucleoside phosphorylase/phosphoribosyltransferase catalytic domain"/>
    <property type="match status" value="1"/>
</dbReference>
<dbReference type="EMBL" id="LR131592">
    <property type="protein sequence ID" value="VDS10980.1"/>
    <property type="molecule type" value="Genomic_DNA"/>
</dbReference>
<sequence length="495" mass="54808">MKLKVKSSGLSAGRPIAIINEIDAKILGVRVDERIIINSKHGKLISLFDLSSNIAEKGHIVLSKEIIDFLRIKNNEFVEISLAKATQSANQIINKKLLGEKLNEKEIYQIVKDIVDNALPETEIAFFISAIYERGMDINEITWLTKAVFNTGKKLNLNLKNKLIVDKHSIGGIAGNRTTPIVVPICAAAGLIMPKTSSRAITSAAGTADVMEAICKVNLTKEEIEKIVRKTNACMVWGGALGFAPADDKIIRVENLISIDPEPNLIASILAKKLSVGSKYVLIDIPYGKYAKVNKKQAIKLKNKFETIGKRFNLKIKCVITNGSQPIGHGIGPIPELRDIISILKNQPEHPKDLRKKAVFLAGEILELCNKAKKGKGYKMAEEVLVSGKAFDKFKEIVEAQKGNLSKNKLMLAKFSHIIYSEKNAKIVDIDNKRINLLARVAGSPNDKKAGLYLWKHLGEKIKKGEEILTIYSSSDKKLKDAVDFYKKNKVIIVR</sequence>
<feature type="domain" description="Pyrimidine nucleoside phosphorylase C-terminal" evidence="4">
    <location>
        <begin position="426"/>
        <end position="493"/>
    </location>
</feature>
<evidence type="ECO:0000256" key="1">
    <source>
        <dbReference type="ARBA" id="ARBA00022676"/>
    </source>
</evidence>
<evidence type="ECO:0000313" key="5">
    <source>
        <dbReference type="EMBL" id="VDS10989.1"/>
    </source>
</evidence>
<dbReference type="Gene3D" id="3.90.1170.30">
    <property type="entry name" value="Pyrimidine nucleoside phosphorylase-like, C-terminal domain"/>
    <property type="match status" value="1"/>
</dbReference>
<name>A0A447IU06_9ARCH</name>
<keyword evidence="1" id="KW-0328">Glycosyltransferase</keyword>
<dbReference type="Gene3D" id="1.20.970.50">
    <property type="match status" value="1"/>
</dbReference>